<dbReference type="PROSITE" id="PS51898">
    <property type="entry name" value="TYR_RECOMBINASE"/>
    <property type="match status" value="1"/>
</dbReference>
<evidence type="ECO:0000256" key="1">
    <source>
        <dbReference type="ARBA" id="ARBA00023125"/>
    </source>
</evidence>
<organism evidence="5 6">
    <name type="scientific">Microbacterium algeriense</name>
    <dbReference type="NCBI Taxonomy" id="2615184"/>
    <lineage>
        <taxon>Bacteria</taxon>
        <taxon>Bacillati</taxon>
        <taxon>Actinomycetota</taxon>
        <taxon>Actinomycetes</taxon>
        <taxon>Micrococcales</taxon>
        <taxon>Microbacteriaceae</taxon>
        <taxon>Microbacterium</taxon>
    </lineage>
</organism>
<accession>A0ABQ6VBB3</accession>
<evidence type="ECO:0000256" key="3">
    <source>
        <dbReference type="SAM" id="MobiDB-lite"/>
    </source>
</evidence>
<dbReference type="Gene3D" id="1.10.443.10">
    <property type="entry name" value="Intergrase catalytic core"/>
    <property type="match status" value="1"/>
</dbReference>
<feature type="region of interest" description="Disordered" evidence="3">
    <location>
        <begin position="1"/>
        <end position="21"/>
    </location>
</feature>
<dbReference type="Gene3D" id="1.10.150.130">
    <property type="match status" value="1"/>
</dbReference>
<keyword evidence="6" id="KW-1185">Reference proteome</keyword>
<name>A0ABQ6VBB3_9MICO</name>
<keyword evidence="2" id="KW-0233">DNA recombination</keyword>
<dbReference type="InterPro" id="IPR013762">
    <property type="entry name" value="Integrase-like_cat_sf"/>
</dbReference>
<dbReference type="Proteomes" id="UP000478836">
    <property type="component" value="Unassembled WGS sequence"/>
</dbReference>
<dbReference type="SUPFAM" id="SSF56349">
    <property type="entry name" value="DNA breaking-rejoining enzymes"/>
    <property type="match status" value="1"/>
</dbReference>
<evidence type="ECO:0000313" key="5">
    <source>
        <dbReference type="EMBL" id="KAB1864502.1"/>
    </source>
</evidence>
<comment type="caution">
    <text evidence="5">The sequence shown here is derived from an EMBL/GenBank/DDBJ whole genome shotgun (WGS) entry which is preliminary data.</text>
</comment>
<evidence type="ECO:0000313" key="6">
    <source>
        <dbReference type="Proteomes" id="UP000478836"/>
    </source>
</evidence>
<dbReference type="InterPro" id="IPR002104">
    <property type="entry name" value="Integrase_catalytic"/>
</dbReference>
<gene>
    <name evidence="5" type="ORF">F6A08_10380</name>
</gene>
<reference evidence="6" key="1">
    <citation type="submission" date="2019-09" db="EMBL/GenBank/DDBJ databases">
        <title>Whole genome sequencing of Microbacterium maritypicum.</title>
        <authorList>
            <person name="Lenchi N."/>
        </authorList>
    </citation>
    <scope>NUCLEOTIDE SEQUENCE [LARGE SCALE GENOMIC DNA]</scope>
    <source>
        <strain evidence="6">G1</strain>
    </source>
</reference>
<protein>
    <submittedName>
        <fullName evidence="5">Tyrosine-type recombinase/integrase</fullName>
    </submittedName>
</protein>
<keyword evidence="1" id="KW-0238">DNA-binding</keyword>
<sequence>MWQSDPAGQPGVSGDDRSPEIRSAADFRASVKCWGTWTQPTEEAQWRPLRAKKAWLAEQRAAVSPKTKRPHSQSSIRTRYVAVAAVFKYAVQLRLINVDPCIPVRIPKVEHHELTFLSPEQVNAVVERLDAEPPDGLVVQFAAYTGLRAGELQGMRIRDVNLFARQPYVHVQRQAQYEPKRG</sequence>
<feature type="domain" description="Tyr recombinase" evidence="4">
    <location>
        <begin position="112"/>
        <end position="182"/>
    </location>
</feature>
<dbReference type="InterPro" id="IPR010998">
    <property type="entry name" value="Integrase_recombinase_N"/>
</dbReference>
<evidence type="ECO:0000259" key="4">
    <source>
        <dbReference type="PROSITE" id="PS51898"/>
    </source>
</evidence>
<evidence type="ECO:0000256" key="2">
    <source>
        <dbReference type="ARBA" id="ARBA00023172"/>
    </source>
</evidence>
<dbReference type="EMBL" id="WAAO01000002">
    <property type="protein sequence ID" value="KAB1864502.1"/>
    <property type="molecule type" value="Genomic_DNA"/>
</dbReference>
<proteinExistence type="predicted"/>
<dbReference type="InterPro" id="IPR011010">
    <property type="entry name" value="DNA_brk_join_enz"/>
</dbReference>